<name>A0A0M8MFQ9_9MICO</name>
<gene>
    <name evidence="3" type="ORF">XI38_02970</name>
</gene>
<feature type="region of interest" description="Disordered" evidence="1">
    <location>
        <begin position="1"/>
        <end position="23"/>
    </location>
</feature>
<keyword evidence="2" id="KW-0812">Transmembrane</keyword>
<organism evidence="3 4">
    <name type="scientific">Microbacterium aurantiacum</name>
    <dbReference type="NCBI Taxonomy" id="162393"/>
    <lineage>
        <taxon>Bacteria</taxon>
        <taxon>Bacillati</taxon>
        <taxon>Actinomycetota</taxon>
        <taxon>Actinomycetes</taxon>
        <taxon>Micrococcales</taxon>
        <taxon>Microbacteriaceae</taxon>
        <taxon>Microbacterium</taxon>
    </lineage>
</organism>
<keyword evidence="4" id="KW-1185">Reference proteome</keyword>
<evidence type="ECO:0000256" key="1">
    <source>
        <dbReference type="SAM" id="MobiDB-lite"/>
    </source>
</evidence>
<dbReference type="Proteomes" id="UP000037737">
    <property type="component" value="Unassembled WGS sequence"/>
</dbReference>
<keyword evidence="2" id="KW-0472">Membrane</keyword>
<sequence length="121" mass="12697">MDPTSSDEGDDMTTPAPMPAPARPRRRLDVLGLIAVIVAALVLLPSLAVFLIGLIPEMNAIWWLGIVLLPFLAIAGIIALVLGVIGVIVAVRRGTRFVLSIIGGVLGILMLVPLALIYLGP</sequence>
<dbReference type="KEGG" id="mcw:A8L33_03225"/>
<evidence type="ECO:0000256" key="2">
    <source>
        <dbReference type="SAM" id="Phobius"/>
    </source>
</evidence>
<evidence type="ECO:0000313" key="3">
    <source>
        <dbReference type="EMBL" id="KOS11556.1"/>
    </source>
</evidence>
<proteinExistence type="predicted"/>
<dbReference type="PATRIC" id="fig|84292.3.peg.618"/>
<evidence type="ECO:0000313" key="4">
    <source>
        <dbReference type="Proteomes" id="UP000037737"/>
    </source>
</evidence>
<keyword evidence="2" id="KW-1133">Transmembrane helix</keyword>
<accession>A0A0M8MFQ9</accession>
<protein>
    <submittedName>
        <fullName evidence="3">Uncharacterized protein</fullName>
    </submittedName>
</protein>
<feature type="transmembrane region" description="Helical" evidence="2">
    <location>
        <begin position="61"/>
        <end position="90"/>
    </location>
</feature>
<comment type="caution">
    <text evidence="3">The sequence shown here is derived from an EMBL/GenBank/DDBJ whole genome shotgun (WGS) entry which is preliminary data.</text>
</comment>
<feature type="compositionally biased region" description="Acidic residues" evidence="1">
    <location>
        <begin position="1"/>
        <end position="11"/>
    </location>
</feature>
<feature type="transmembrane region" description="Helical" evidence="2">
    <location>
        <begin position="97"/>
        <end position="119"/>
    </location>
</feature>
<dbReference type="AlphaFoldDB" id="A0A0M8MFQ9"/>
<dbReference type="EMBL" id="LAVO01000003">
    <property type="protein sequence ID" value="KOS11556.1"/>
    <property type="molecule type" value="Genomic_DNA"/>
</dbReference>
<feature type="transmembrane region" description="Helical" evidence="2">
    <location>
        <begin position="30"/>
        <end position="55"/>
    </location>
</feature>
<reference evidence="3" key="1">
    <citation type="submission" date="2015-04" db="EMBL/GenBank/DDBJ databases">
        <title>Complete genome sequence of Microbacterium chocolatum SIT 101, a bacterium enantioselectively hydrolyzing mesomeric diesters.</title>
        <authorList>
            <person name="Li X."/>
            <person name="Xu Y."/>
        </authorList>
    </citation>
    <scope>NUCLEOTIDE SEQUENCE [LARGE SCALE GENOMIC DNA]</scope>
    <source>
        <strain evidence="3">SIT 101</strain>
    </source>
</reference>